<feature type="compositionally biased region" description="Acidic residues" evidence="1">
    <location>
        <begin position="302"/>
        <end position="316"/>
    </location>
</feature>
<evidence type="ECO:0000313" key="2">
    <source>
        <dbReference type="EMBL" id="EME82703.1"/>
    </source>
</evidence>
<dbReference type="RefSeq" id="XP_007926151.1">
    <property type="nucleotide sequence ID" value="XM_007927960.1"/>
</dbReference>
<dbReference type="AlphaFoldDB" id="M3AZW4"/>
<dbReference type="Proteomes" id="UP000016932">
    <property type="component" value="Unassembled WGS sequence"/>
</dbReference>
<dbReference type="KEGG" id="pfj:MYCFIDRAFT_196190"/>
<dbReference type="GeneID" id="19335561"/>
<dbReference type="OrthoDB" id="10551578at2759"/>
<reference evidence="2 3" key="1">
    <citation type="journal article" date="2012" name="PLoS Pathog.">
        <title>Diverse lifestyles and strategies of plant pathogenesis encoded in the genomes of eighteen Dothideomycetes fungi.</title>
        <authorList>
            <person name="Ohm R.A."/>
            <person name="Feau N."/>
            <person name="Henrissat B."/>
            <person name="Schoch C.L."/>
            <person name="Horwitz B.A."/>
            <person name="Barry K.W."/>
            <person name="Condon B.J."/>
            <person name="Copeland A.C."/>
            <person name="Dhillon B."/>
            <person name="Glaser F."/>
            <person name="Hesse C.N."/>
            <person name="Kosti I."/>
            <person name="LaButti K."/>
            <person name="Lindquist E.A."/>
            <person name="Lucas S."/>
            <person name="Salamov A.A."/>
            <person name="Bradshaw R.E."/>
            <person name="Ciuffetti L."/>
            <person name="Hamelin R.C."/>
            <person name="Kema G.H.J."/>
            <person name="Lawrence C."/>
            <person name="Scott J.A."/>
            <person name="Spatafora J.W."/>
            <person name="Turgeon B.G."/>
            <person name="de Wit P.J.G.M."/>
            <person name="Zhong S."/>
            <person name="Goodwin S.B."/>
            <person name="Grigoriev I.V."/>
        </authorList>
    </citation>
    <scope>NUCLEOTIDE SEQUENCE [LARGE SCALE GENOMIC DNA]</scope>
    <source>
        <strain evidence="2 3">CIRAD86</strain>
    </source>
</reference>
<feature type="region of interest" description="Disordered" evidence="1">
    <location>
        <begin position="1"/>
        <end position="157"/>
    </location>
</feature>
<proteinExistence type="predicted"/>
<dbReference type="HOGENOM" id="CLU_811641_0_0_1"/>
<feature type="compositionally biased region" description="Basic residues" evidence="1">
    <location>
        <begin position="23"/>
        <end position="39"/>
    </location>
</feature>
<evidence type="ECO:0000256" key="1">
    <source>
        <dbReference type="SAM" id="MobiDB-lite"/>
    </source>
</evidence>
<sequence length="342" mass="38600">MARTRSMAGKKSLKSPKKPAPSKIKKSKKPAKPAKKKKNQSSSSKAEQKKRVSWDNTETEYSDDNDSISLPDISRSPTSYKAPKGNRRYSGNSRLVNNKGIYNGVRPKSSPGLGRKTRENFFSDEDDSSSCHEEGNEWVLSSPRPPFSPSRNHGASSPRMQMELKALELCQELSRLQVKFFHEGSHHQVFSMIAEQHLDLAVHLLLDMRKYPGSWPQGRKPISAETWRRKVSDALGHMRDETGDDGWGIDFAAQRAPLWGSVEALEESFSSESRRDPSWPSVGAVDERFIGRGSVEPGLDLLYDEDEPEEDSEDLDWGPSEVLMFTPQDYQRPDRKVSYVSL</sequence>
<name>M3AZW4_PSEFD</name>
<gene>
    <name evidence="2" type="ORF">MYCFIDRAFT_196190</name>
</gene>
<protein>
    <submittedName>
        <fullName evidence="2">Uncharacterized protein</fullName>
    </submittedName>
</protein>
<feature type="region of interest" description="Disordered" evidence="1">
    <location>
        <begin position="299"/>
        <end position="319"/>
    </location>
</feature>
<organism evidence="2 3">
    <name type="scientific">Pseudocercospora fijiensis (strain CIRAD86)</name>
    <name type="common">Black leaf streak disease fungus</name>
    <name type="synonym">Mycosphaerella fijiensis</name>
    <dbReference type="NCBI Taxonomy" id="383855"/>
    <lineage>
        <taxon>Eukaryota</taxon>
        <taxon>Fungi</taxon>
        <taxon>Dikarya</taxon>
        <taxon>Ascomycota</taxon>
        <taxon>Pezizomycotina</taxon>
        <taxon>Dothideomycetes</taxon>
        <taxon>Dothideomycetidae</taxon>
        <taxon>Mycosphaerellales</taxon>
        <taxon>Mycosphaerellaceae</taxon>
        <taxon>Pseudocercospora</taxon>
    </lineage>
</organism>
<feature type="compositionally biased region" description="Acidic residues" evidence="1">
    <location>
        <begin position="57"/>
        <end position="66"/>
    </location>
</feature>
<accession>M3AZW4</accession>
<keyword evidence="3" id="KW-1185">Reference proteome</keyword>
<dbReference type="EMBL" id="KB446558">
    <property type="protein sequence ID" value="EME82703.1"/>
    <property type="molecule type" value="Genomic_DNA"/>
</dbReference>
<evidence type="ECO:0000313" key="3">
    <source>
        <dbReference type="Proteomes" id="UP000016932"/>
    </source>
</evidence>
<dbReference type="VEuPathDB" id="FungiDB:MYCFIDRAFT_196190"/>